<feature type="region of interest" description="Disordered" evidence="1">
    <location>
        <begin position="1"/>
        <end position="26"/>
    </location>
</feature>
<proteinExistence type="predicted"/>
<gene>
    <name evidence="2" type="ORF">GTP91_15265</name>
</gene>
<sequence length="648" mass="69085">MNKRRKNVPQVSKSKLKQAAKAASSGAPKLAEQVDCQLSKKAPITRVMPQVTVADSPGFYHQDRFHPAQLELRILEQGDGPQYQGTGSVAADVDSAALFTGPDCQVLMNQPLTAAALRNGVPCYVKGGQTGPVTVQLSLTASDDPSIEVVQLAADAVEIEPVNVITAVIAGDTLALQHDGLLNAYATTLSEISISLEQSNPGRCCDDLAFRVGYADSATCFRAGGQNPAFPTATTVLYSEAGPTLTLRVKGLTQGACEFRARAVGTAGPGWMFADDTLHSLWVERLLVQAYMYRDGDLFDGAQDAMADGGPPRERWLHQSDGDIFTLARCRMQAPGAEFWNRASAVTLEADAGSTLFLPGPPIANIVSFDQAAFAQGPVDFLVRTAVADPIAAQPAALVNVAVTPPYPAAAERPSHVSCGATLLDGGKQLRFGDVVKMRTYSFDYNLDQLVQAEAFREIKAPVKLKEKGASACAEAHRLYEKASALYTNQDMGNQQTAFNDFIAELRSGLNPAAAGQAEFYRINPAAMAKKGQEHVSTVLFPTVLAPAMEARIESYFLTVITNFRADAKNANKPNFGFNVNYGIPGAHAECLAVNELLRDNIAATAITVATYKLGPGPMKGKRFVACANCNGILLQANSPVRVITDNG</sequence>
<dbReference type="EMBL" id="WWCW01000048">
    <property type="protein sequence ID" value="MYM88529.1"/>
    <property type="molecule type" value="Genomic_DNA"/>
</dbReference>
<evidence type="ECO:0000313" key="3">
    <source>
        <dbReference type="Proteomes" id="UP000470302"/>
    </source>
</evidence>
<protein>
    <submittedName>
        <fullName evidence="2">Uncharacterized protein</fullName>
    </submittedName>
</protein>
<comment type="caution">
    <text evidence="2">The sequence shown here is derived from an EMBL/GenBank/DDBJ whole genome shotgun (WGS) entry which is preliminary data.</text>
</comment>
<reference evidence="2 3" key="1">
    <citation type="submission" date="2020-01" db="EMBL/GenBank/DDBJ databases">
        <title>Novel species isolated from a subtropical stream in China.</title>
        <authorList>
            <person name="Lu H."/>
        </authorList>
    </citation>
    <scope>NUCLEOTIDE SEQUENCE [LARGE SCALE GENOMIC DNA]</scope>
    <source>
        <strain evidence="2 3">FT82W</strain>
    </source>
</reference>
<feature type="compositionally biased region" description="Low complexity" evidence="1">
    <location>
        <begin position="17"/>
        <end position="26"/>
    </location>
</feature>
<organism evidence="2 3">
    <name type="scientific">Duganella vulcania</name>
    <dbReference type="NCBI Taxonomy" id="2692166"/>
    <lineage>
        <taxon>Bacteria</taxon>
        <taxon>Pseudomonadati</taxon>
        <taxon>Pseudomonadota</taxon>
        <taxon>Betaproteobacteria</taxon>
        <taxon>Burkholderiales</taxon>
        <taxon>Oxalobacteraceae</taxon>
        <taxon>Telluria group</taxon>
        <taxon>Duganella</taxon>
    </lineage>
</organism>
<name>A0A845G6N3_9BURK</name>
<evidence type="ECO:0000256" key="1">
    <source>
        <dbReference type="SAM" id="MobiDB-lite"/>
    </source>
</evidence>
<accession>A0A845G6N3</accession>
<evidence type="ECO:0000313" key="2">
    <source>
        <dbReference type="EMBL" id="MYM88529.1"/>
    </source>
</evidence>
<dbReference type="AlphaFoldDB" id="A0A845G6N3"/>
<dbReference type="Proteomes" id="UP000470302">
    <property type="component" value="Unassembled WGS sequence"/>
</dbReference>
<dbReference type="RefSeq" id="WP_161097559.1">
    <property type="nucleotide sequence ID" value="NZ_WWCW01000048.1"/>
</dbReference>